<protein>
    <submittedName>
        <fullName evidence="3">Uncharacterized protein</fullName>
    </submittedName>
</protein>
<evidence type="ECO:0000313" key="3">
    <source>
        <dbReference type="WBParaSite" id="ALUE_0001706301-mRNA-1"/>
    </source>
</evidence>
<name>A0A0M3IFQ7_ASCLU</name>
<feature type="transmembrane region" description="Helical" evidence="1">
    <location>
        <begin position="43"/>
        <end position="61"/>
    </location>
</feature>
<keyword evidence="2" id="KW-1185">Reference proteome</keyword>
<evidence type="ECO:0000313" key="2">
    <source>
        <dbReference type="Proteomes" id="UP000036681"/>
    </source>
</evidence>
<evidence type="ECO:0000256" key="1">
    <source>
        <dbReference type="SAM" id="Phobius"/>
    </source>
</evidence>
<keyword evidence="1" id="KW-1133">Transmembrane helix</keyword>
<keyword evidence="1" id="KW-0812">Transmembrane</keyword>
<sequence length="221" mass="24359">MPSIMDLVDTDILEAYTPTPYMAVCTITTHHIELEVMLPMEGLMATAALTAFMVTLLYMVLMDTPVHTDTVCGVVVKLEQLQMLSIKEEPRSVPAQQGFATLIFAHLCWHVNSQYYGYPGYFGYPYYASMYSGYPYYGSGGLYSGYPYLGNPYYRFPYLGGLNSVYPGLYGYGLYPGIAATQAVAAMPMLGLNNIPGVGTVASETVTTSEIEKVRFLSLLI</sequence>
<reference evidence="3" key="1">
    <citation type="submission" date="2017-02" db="UniProtKB">
        <authorList>
            <consortium name="WormBaseParasite"/>
        </authorList>
    </citation>
    <scope>IDENTIFICATION</scope>
</reference>
<accession>A0A0M3IFQ7</accession>
<dbReference type="WBParaSite" id="ALUE_0001706301-mRNA-1">
    <property type="protein sequence ID" value="ALUE_0001706301-mRNA-1"/>
    <property type="gene ID" value="ALUE_0001706301"/>
</dbReference>
<organism evidence="2 3">
    <name type="scientific">Ascaris lumbricoides</name>
    <name type="common">Giant roundworm</name>
    <dbReference type="NCBI Taxonomy" id="6252"/>
    <lineage>
        <taxon>Eukaryota</taxon>
        <taxon>Metazoa</taxon>
        <taxon>Ecdysozoa</taxon>
        <taxon>Nematoda</taxon>
        <taxon>Chromadorea</taxon>
        <taxon>Rhabditida</taxon>
        <taxon>Spirurina</taxon>
        <taxon>Ascaridomorpha</taxon>
        <taxon>Ascaridoidea</taxon>
        <taxon>Ascarididae</taxon>
        <taxon>Ascaris</taxon>
    </lineage>
</organism>
<proteinExistence type="predicted"/>
<keyword evidence="1" id="KW-0472">Membrane</keyword>
<dbReference type="AlphaFoldDB" id="A0A0M3IFQ7"/>
<dbReference type="Proteomes" id="UP000036681">
    <property type="component" value="Unplaced"/>
</dbReference>